<evidence type="ECO:0000256" key="1">
    <source>
        <dbReference type="SAM" id="Phobius"/>
    </source>
</evidence>
<protein>
    <recommendedName>
        <fullName evidence="4">Protein YohP</fullName>
    </recommendedName>
</protein>
<reference evidence="2 3" key="2">
    <citation type="journal article" date="2016" name="Science">
        <title>A bacterium that degrades and assimilates poly(ethylene terephthalate).</title>
        <authorList>
            <person name="Yoshida S."/>
            <person name="Hiraga K."/>
            <person name="Takehana T."/>
            <person name="Taniguchi I."/>
            <person name="Yamaji H."/>
            <person name="Maeda Y."/>
            <person name="Toyohara K."/>
            <person name="Miyamoto K."/>
            <person name="Kimura Y."/>
            <person name="Oda K."/>
        </authorList>
    </citation>
    <scope>NUCLEOTIDE SEQUENCE [LARGE SCALE GENOMIC DNA]</scope>
    <source>
        <strain evidence="3">NBRC 110686 / TISTR 2288 / 201-F6</strain>
    </source>
</reference>
<organism evidence="2 3">
    <name type="scientific">Piscinibacter sakaiensis</name>
    <name type="common">Ideonella sakaiensis</name>
    <dbReference type="NCBI Taxonomy" id="1547922"/>
    <lineage>
        <taxon>Bacteria</taxon>
        <taxon>Pseudomonadati</taxon>
        <taxon>Pseudomonadota</taxon>
        <taxon>Betaproteobacteria</taxon>
        <taxon>Burkholderiales</taxon>
        <taxon>Sphaerotilaceae</taxon>
        <taxon>Piscinibacter</taxon>
    </lineage>
</organism>
<dbReference type="AlphaFoldDB" id="A0A0K8P0J5"/>
<evidence type="ECO:0000313" key="3">
    <source>
        <dbReference type="Proteomes" id="UP000037660"/>
    </source>
</evidence>
<name>A0A0K8P0J5_PISS1</name>
<dbReference type="STRING" id="1547922.ISF6_2007"/>
<proteinExistence type="predicted"/>
<keyword evidence="1" id="KW-0472">Membrane</keyword>
<sequence length="39" mass="4395">MPCRSRHARESSMKVILWIIAIIFLIGLLVVLGVGKLLF</sequence>
<dbReference type="EMBL" id="BBYR01000032">
    <property type="protein sequence ID" value="GAP36167.1"/>
    <property type="molecule type" value="Genomic_DNA"/>
</dbReference>
<keyword evidence="1" id="KW-0812">Transmembrane</keyword>
<dbReference type="Proteomes" id="UP000037660">
    <property type="component" value="Unassembled WGS sequence"/>
</dbReference>
<dbReference type="InterPro" id="IPR057715">
    <property type="entry name" value="YohP-like"/>
</dbReference>
<comment type="caution">
    <text evidence="2">The sequence shown here is derived from an EMBL/GenBank/DDBJ whole genome shotgun (WGS) entry which is preliminary data.</text>
</comment>
<dbReference type="Pfam" id="PF25659">
    <property type="entry name" value="YohP"/>
    <property type="match status" value="1"/>
</dbReference>
<feature type="transmembrane region" description="Helical" evidence="1">
    <location>
        <begin position="15"/>
        <end position="35"/>
    </location>
</feature>
<gene>
    <name evidence="2" type="ORF">ISF6_2007</name>
</gene>
<keyword evidence="1" id="KW-1133">Transmembrane helix</keyword>
<accession>A0A0K8P0J5</accession>
<keyword evidence="3" id="KW-1185">Reference proteome</keyword>
<evidence type="ECO:0008006" key="4">
    <source>
        <dbReference type="Google" id="ProtNLM"/>
    </source>
</evidence>
<evidence type="ECO:0000313" key="2">
    <source>
        <dbReference type="EMBL" id="GAP36167.1"/>
    </source>
</evidence>
<reference evidence="3" key="1">
    <citation type="submission" date="2015-07" db="EMBL/GenBank/DDBJ databases">
        <title>Discovery of a poly(ethylene terephthalate assimilation.</title>
        <authorList>
            <person name="Yoshida S."/>
            <person name="Hiraga K."/>
            <person name="Takehana T."/>
            <person name="Taniguchi I."/>
            <person name="Yamaji H."/>
            <person name="Maeda Y."/>
            <person name="Toyohara K."/>
            <person name="Miyamoto K."/>
            <person name="Kimura Y."/>
            <person name="Oda K."/>
        </authorList>
    </citation>
    <scope>NUCLEOTIDE SEQUENCE [LARGE SCALE GENOMIC DNA]</scope>
    <source>
        <strain evidence="3">NBRC 110686 / TISTR 2288 / 201-F6</strain>
    </source>
</reference>